<dbReference type="Pfam" id="PF01520">
    <property type="entry name" value="Amidase_3"/>
    <property type="match status" value="1"/>
</dbReference>
<dbReference type="GO" id="GO:0042834">
    <property type="term" value="F:peptidoglycan binding"/>
    <property type="evidence" value="ECO:0007669"/>
    <property type="project" value="InterPro"/>
</dbReference>
<evidence type="ECO:0000313" key="4">
    <source>
        <dbReference type="Proteomes" id="UP000198892"/>
    </source>
</evidence>
<feature type="domain" description="SPOR" evidence="2">
    <location>
        <begin position="184"/>
        <end position="263"/>
    </location>
</feature>
<dbReference type="GO" id="GO:0009253">
    <property type="term" value="P:peptidoglycan catabolic process"/>
    <property type="evidence" value="ECO:0007669"/>
    <property type="project" value="InterPro"/>
</dbReference>
<dbReference type="GO" id="GO:0030288">
    <property type="term" value="C:outer membrane-bounded periplasmic space"/>
    <property type="evidence" value="ECO:0007669"/>
    <property type="project" value="TreeGrafter"/>
</dbReference>
<dbReference type="Proteomes" id="UP000198892">
    <property type="component" value="Unassembled WGS sequence"/>
</dbReference>
<dbReference type="InterPro" id="IPR036680">
    <property type="entry name" value="SPOR-like_sf"/>
</dbReference>
<evidence type="ECO:0000259" key="2">
    <source>
        <dbReference type="PROSITE" id="PS51724"/>
    </source>
</evidence>
<keyword evidence="4" id="KW-1185">Reference proteome</keyword>
<gene>
    <name evidence="3" type="ORF">SAMN05518683_12826</name>
</gene>
<dbReference type="RefSeq" id="WP_093339184.1">
    <property type="nucleotide sequence ID" value="NZ_FOXD01000028.1"/>
</dbReference>
<dbReference type="STRING" id="1884432.SAMN05518683_12826"/>
<dbReference type="OrthoDB" id="9763643at2"/>
<dbReference type="InterPro" id="IPR050695">
    <property type="entry name" value="N-acetylmuramoyl_amidase_3"/>
</dbReference>
<protein>
    <submittedName>
        <fullName evidence="3">N-acetylmuramoyl-L-alanine amidase</fullName>
    </submittedName>
</protein>
<reference evidence="4" key="1">
    <citation type="submission" date="2016-10" db="EMBL/GenBank/DDBJ databases">
        <authorList>
            <person name="Varghese N."/>
            <person name="Submissions S."/>
        </authorList>
    </citation>
    <scope>NUCLEOTIDE SEQUENCE [LARGE SCALE GENOMIC DNA]</scope>
    <source>
        <strain evidence="4">S7</strain>
    </source>
</reference>
<keyword evidence="1" id="KW-0378">Hydrolase</keyword>
<dbReference type="PANTHER" id="PTHR30404:SF0">
    <property type="entry name" value="N-ACETYLMURAMOYL-L-ALANINE AMIDASE AMIC"/>
    <property type="match status" value="1"/>
</dbReference>
<accession>A0A1I5XIA9</accession>
<dbReference type="GO" id="GO:0008745">
    <property type="term" value="F:N-acetylmuramoyl-L-alanine amidase activity"/>
    <property type="evidence" value="ECO:0007669"/>
    <property type="project" value="InterPro"/>
</dbReference>
<dbReference type="CDD" id="cd02696">
    <property type="entry name" value="MurNAc-LAA"/>
    <property type="match status" value="1"/>
</dbReference>
<evidence type="ECO:0000313" key="3">
    <source>
        <dbReference type="EMBL" id="SFQ31698.1"/>
    </source>
</evidence>
<dbReference type="SMART" id="SM00646">
    <property type="entry name" value="Ami_3"/>
    <property type="match status" value="1"/>
</dbReference>
<name>A0A1I5XIA9_9BACI</name>
<dbReference type="SUPFAM" id="SSF110997">
    <property type="entry name" value="Sporulation related repeat"/>
    <property type="match status" value="1"/>
</dbReference>
<dbReference type="Gene3D" id="3.40.630.40">
    <property type="entry name" value="Zn-dependent exopeptidases"/>
    <property type="match status" value="1"/>
</dbReference>
<dbReference type="Pfam" id="PF05036">
    <property type="entry name" value="SPOR"/>
    <property type="match status" value="1"/>
</dbReference>
<proteinExistence type="predicted"/>
<dbReference type="EMBL" id="FOXD01000028">
    <property type="protein sequence ID" value="SFQ31698.1"/>
    <property type="molecule type" value="Genomic_DNA"/>
</dbReference>
<sequence length="446" mass="49687">MKLFLDPGHGGNDSGAAGNGLLEKNINLDIAIRLRNILLNEYQNVEIRMSRSSDTTVSLEQRTSQANEWNADYFLSIHCNAFNGQASGYEDYIYQGLPDSSKTAAYRNIMHNHVTAVHSLPDRGRKKADFHVLRESAMSALLTENGFIDNPGDASFMASSEWRQSVARGHVNGLEEAFNLQHQQSAGSVYKVIAGSFEVRDNADNRQSFFQSNGIEAVVVEAVVSNQTRYRVQTGAFKYRENAERRMEAIRSLGIEDAFILVDEDTLQMEEDNGVSILGEMVLSPHLLDQYVKSINDQAPEIGVYYLEYGAYYGIRGDIAFAQALHETDYFRFTGVVQPEQNNYGGLGATGPDNPGDSFDKPEDGVIAHLQHLYAYASTSDLPSAYPLLDSRFELIKRGSAPSWTGLNGKWAVPGSDYGQLILNVYERLIKFSRNTMEDVLENIKT</sequence>
<dbReference type="PANTHER" id="PTHR30404">
    <property type="entry name" value="N-ACETYLMURAMOYL-L-ALANINE AMIDASE"/>
    <property type="match status" value="1"/>
</dbReference>
<dbReference type="PROSITE" id="PS51724">
    <property type="entry name" value="SPOR"/>
    <property type="match status" value="1"/>
</dbReference>
<evidence type="ECO:0000256" key="1">
    <source>
        <dbReference type="ARBA" id="ARBA00022801"/>
    </source>
</evidence>
<dbReference type="Gene3D" id="3.30.70.1070">
    <property type="entry name" value="Sporulation related repeat"/>
    <property type="match status" value="1"/>
</dbReference>
<organism evidence="3 4">
    <name type="scientific">Salibacterium halotolerans</name>
    <dbReference type="NCBI Taxonomy" id="1884432"/>
    <lineage>
        <taxon>Bacteria</taxon>
        <taxon>Bacillati</taxon>
        <taxon>Bacillota</taxon>
        <taxon>Bacilli</taxon>
        <taxon>Bacillales</taxon>
        <taxon>Bacillaceae</taxon>
    </lineage>
</organism>
<dbReference type="GO" id="GO:0004040">
    <property type="term" value="F:amidase activity"/>
    <property type="evidence" value="ECO:0007669"/>
    <property type="project" value="InterPro"/>
</dbReference>
<dbReference type="InterPro" id="IPR002508">
    <property type="entry name" value="MurNAc-LAA_cat"/>
</dbReference>
<dbReference type="InterPro" id="IPR007730">
    <property type="entry name" value="SPOR-like_dom"/>
</dbReference>
<dbReference type="AlphaFoldDB" id="A0A1I5XIA9"/>
<dbReference type="SUPFAM" id="SSF53187">
    <property type="entry name" value="Zn-dependent exopeptidases"/>
    <property type="match status" value="1"/>
</dbReference>